<feature type="compositionally biased region" description="Low complexity" evidence="6">
    <location>
        <begin position="377"/>
        <end position="386"/>
    </location>
</feature>
<keyword evidence="7" id="KW-1185">Reference proteome</keyword>
<dbReference type="GO" id="GO:0060236">
    <property type="term" value="P:regulation of mitotic spindle organization"/>
    <property type="evidence" value="ECO:0007669"/>
    <property type="project" value="TreeGrafter"/>
</dbReference>
<keyword evidence="4" id="KW-0498">Mitosis</keyword>
<dbReference type="Pfam" id="PF15280">
    <property type="entry name" value="BORA_N"/>
    <property type="match status" value="1"/>
</dbReference>
<dbReference type="InterPro" id="IPR023252">
    <property type="entry name" value="Aurora_borealis_protein"/>
</dbReference>
<feature type="region of interest" description="Disordered" evidence="6">
    <location>
        <begin position="1"/>
        <end position="22"/>
    </location>
</feature>
<dbReference type="PRINTS" id="PR02038">
    <property type="entry name" value="AURORABORA"/>
</dbReference>
<dbReference type="PANTHER" id="PTHR14728:SF2">
    <property type="entry name" value="PROTEIN AURORA BOREALIS"/>
    <property type="match status" value="1"/>
</dbReference>
<dbReference type="RefSeq" id="XP_023935001.1">
    <property type="nucleotide sequence ID" value="XM_024079233.2"/>
</dbReference>
<dbReference type="OrthoDB" id="10020858at2759"/>
<keyword evidence="3" id="KW-0132">Cell division</keyword>
<feature type="compositionally biased region" description="Low complexity" evidence="6">
    <location>
        <begin position="287"/>
        <end position="301"/>
    </location>
</feature>
<name>A0A6J1MWV5_BICAN</name>
<dbReference type="KEGG" id="bany:112043710"/>
<evidence type="ECO:0000256" key="2">
    <source>
        <dbReference type="ARBA" id="ARBA00020055"/>
    </source>
</evidence>
<dbReference type="GO" id="GO:0019901">
    <property type="term" value="F:protein kinase binding"/>
    <property type="evidence" value="ECO:0007669"/>
    <property type="project" value="TreeGrafter"/>
</dbReference>
<comment type="similarity">
    <text evidence="1">Belongs to the BORA family.</text>
</comment>
<proteinExistence type="inferred from homology"/>
<evidence type="ECO:0000256" key="5">
    <source>
        <dbReference type="ARBA" id="ARBA00023306"/>
    </source>
</evidence>
<feature type="compositionally biased region" description="Polar residues" evidence="6">
    <location>
        <begin position="1"/>
        <end position="17"/>
    </location>
</feature>
<sequence length="678" mass="75970">MSVRNGSPNCNKKSTPPTKEKVRNPFDKVLIERLHNPICSPGMCKIYKKQKSGSFRWDIDQKCTLLPADIVACSSQFEPTPDPVLEKIAEEANEKFFSQELVVPSPLEVSKKIKPLLLSSTESNLTVTSLISEKVVEVRDFAAQTVLTLPPELPPEIESMLQQFCTFTQEQDISGEYEITANGSLRRQLIFEEHSDMEHDDSEQTDDEIHVEQRPPSSFETHTRVLVSPNLSRDVVTKGMKRTFGTPLQISQNGGKPCYRNKILDMVDFGEPCFSPIEFRTPKRNQTSSATSSSLASVSISPVTKASSDEEKNNFTSPESEAMATCLDCVVSSSDSKAKASCFCNIAPNKSIVRRSTSLKDSPRHCRRGSFSEKRSQSMSSLNRSRSVQKLDFSMDMSIDGSIHNVSQAESESSPKGKQVSWSIEENSSIQLVKSDPIEIEQQSSTQLINVNAILDETPVKSKHKKNVLAHEISKIRAPLRLSPGRDMSLDSSLDNFDIPLCMEEKKIDFNNIDLKLLTDNVSQFEYNSNGTRAESSTSFKRVDSGFTENTFYASSYYESAIKPSELTVTNPKINTTALKEISNINWMRVDSGFKDETSTDSMQFYSNDSSAKRVFRFSEAKLPDKENIGEYDKFLNNTQNNSEAISMSDIFTDDMTFNCNFSSTPSKTKSRKVNNFE</sequence>
<evidence type="ECO:0000313" key="7">
    <source>
        <dbReference type="Proteomes" id="UP001652582"/>
    </source>
</evidence>
<evidence type="ECO:0000256" key="4">
    <source>
        <dbReference type="ARBA" id="ARBA00022776"/>
    </source>
</evidence>
<gene>
    <name evidence="8" type="primary">LOC112043710</name>
</gene>
<protein>
    <recommendedName>
        <fullName evidence="2">Protein aurora borealis</fullName>
    </recommendedName>
</protein>
<dbReference type="Proteomes" id="UP001652582">
    <property type="component" value="Chromosome 7"/>
</dbReference>
<dbReference type="GO" id="GO:0005634">
    <property type="term" value="C:nucleus"/>
    <property type="evidence" value="ECO:0007669"/>
    <property type="project" value="TreeGrafter"/>
</dbReference>
<reference evidence="8" key="1">
    <citation type="submission" date="2025-08" db="UniProtKB">
        <authorList>
            <consortium name="RefSeq"/>
        </authorList>
    </citation>
    <scope>IDENTIFICATION</scope>
</reference>
<dbReference type="CTD" id="79866"/>
<feature type="region of interest" description="Disordered" evidence="6">
    <location>
        <begin position="280"/>
        <end position="317"/>
    </location>
</feature>
<dbReference type="GO" id="GO:0005737">
    <property type="term" value="C:cytoplasm"/>
    <property type="evidence" value="ECO:0007669"/>
    <property type="project" value="TreeGrafter"/>
</dbReference>
<evidence type="ECO:0000256" key="1">
    <source>
        <dbReference type="ARBA" id="ARBA00010963"/>
    </source>
</evidence>
<dbReference type="AlphaFoldDB" id="A0A6J1MWV5"/>
<dbReference type="GO" id="GO:0007088">
    <property type="term" value="P:regulation of mitotic nuclear division"/>
    <property type="evidence" value="ECO:0007669"/>
    <property type="project" value="TreeGrafter"/>
</dbReference>
<evidence type="ECO:0000313" key="8">
    <source>
        <dbReference type="RefSeq" id="XP_023935001.1"/>
    </source>
</evidence>
<dbReference type="GO" id="GO:0051301">
    <property type="term" value="P:cell division"/>
    <property type="evidence" value="ECO:0007669"/>
    <property type="project" value="UniProtKB-KW"/>
</dbReference>
<evidence type="ECO:0000256" key="6">
    <source>
        <dbReference type="SAM" id="MobiDB-lite"/>
    </source>
</evidence>
<accession>A0A6J1MWV5</accession>
<feature type="region of interest" description="Disordered" evidence="6">
    <location>
        <begin position="197"/>
        <end position="220"/>
    </location>
</feature>
<organism evidence="7 8">
    <name type="scientific">Bicyclus anynana</name>
    <name type="common">Squinting bush brown butterfly</name>
    <dbReference type="NCBI Taxonomy" id="110368"/>
    <lineage>
        <taxon>Eukaryota</taxon>
        <taxon>Metazoa</taxon>
        <taxon>Ecdysozoa</taxon>
        <taxon>Arthropoda</taxon>
        <taxon>Hexapoda</taxon>
        <taxon>Insecta</taxon>
        <taxon>Pterygota</taxon>
        <taxon>Neoptera</taxon>
        <taxon>Endopterygota</taxon>
        <taxon>Lepidoptera</taxon>
        <taxon>Glossata</taxon>
        <taxon>Ditrysia</taxon>
        <taxon>Papilionoidea</taxon>
        <taxon>Nymphalidae</taxon>
        <taxon>Satyrinae</taxon>
        <taxon>Satyrini</taxon>
        <taxon>Mycalesina</taxon>
        <taxon>Bicyclus</taxon>
    </lineage>
</organism>
<feature type="region of interest" description="Disordered" evidence="6">
    <location>
        <begin position="355"/>
        <end position="387"/>
    </location>
</feature>
<dbReference type="PANTHER" id="PTHR14728">
    <property type="entry name" value="PROTEIN AURORA BOREALIS"/>
    <property type="match status" value="1"/>
</dbReference>
<evidence type="ECO:0000256" key="3">
    <source>
        <dbReference type="ARBA" id="ARBA00022618"/>
    </source>
</evidence>
<dbReference type="GeneID" id="112043710"/>
<keyword evidence="5" id="KW-0131">Cell cycle</keyword>